<dbReference type="InterPro" id="IPR027417">
    <property type="entry name" value="P-loop_NTPase"/>
</dbReference>
<dbReference type="SUPFAM" id="SSF52540">
    <property type="entry name" value="P-loop containing nucleoside triphosphate hydrolases"/>
    <property type="match status" value="1"/>
</dbReference>
<keyword evidence="1" id="KW-0175">Coiled coil</keyword>
<protein>
    <submittedName>
        <fullName evidence="2">DNA methylase</fullName>
    </submittedName>
</protein>
<evidence type="ECO:0000256" key="1">
    <source>
        <dbReference type="SAM" id="Coils"/>
    </source>
</evidence>
<dbReference type="GO" id="GO:0032259">
    <property type="term" value="P:methylation"/>
    <property type="evidence" value="ECO:0007669"/>
    <property type="project" value="UniProtKB-KW"/>
</dbReference>
<dbReference type="PANTHER" id="PTHR41313">
    <property type="entry name" value="ADENINE-SPECIFIC METHYLTRANSFERASE"/>
    <property type="match status" value="1"/>
</dbReference>
<reference evidence="3" key="1">
    <citation type="submission" date="2015-07" db="EMBL/GenBank/DDBJ databases">
        <authorList>
            <person name="Rodrigo-Torres Lidia"/>
            <person name="Arahal R.David."/>
        </authorList>
    </citation>
    <scope>NUCLEOTIDE SEQUENCE [LARGE SCALE GENOMIC DNA]</scope>
    <source>
        <strain evidence="3">CECT 4801</strain>
    </source>
</reference>
<evidence type="ECO:0000313" key="2">
    <source>
        <dbReference type="EMBL" id="CTQ47307.1"/>
    </source>
</evidence>
<dbReference type="RefSeq" id="WP_055661348.1">
    <property type="nucleotide sequence ID" value="NZ_CXST01000006.1"/>
</dbReference>
<evidence type="ECO:0000313" key="3">
    <source>
        <dbReference type="Proteomes" id="UP000048926"/>
    </source>
</evidence>
<dbReference type="GO" id="GO:0008168">
    <property type="term" value="F:methyltransferase activity"/>
    <property type="evidence" value="ECO:0007669"/>
    <property type="project" value="UniProtKB-KW"/>
</dbReference>
<organism evidence="2 3">
    <name type="scientific">Roseibium aggregatum</name>
    <dbReference type="NCBI Taxonomy" id="187304"/>
    <lineage>
        <taxon>Bacteria</taxon>
        <taxon>Pseudomonadati</taxon>
        <taxon>Pseudomonadota</taxon>
        <taxon>Alphaproteobacteria</taxon>
        <taxon>Hyphomicrobiales</taxon>
        <taxon>Stappiaceae</taxon>
        <taxon>Roseibium</taxon>
    </lineage>
</organism>
<proteinExistence type="predicted"/>
<dbReference type="OrthoDB" id="9814088at2"/>
<keyword evidence="2" id="KW-0489">Methyltransferase</keyword>
<dbReference type="PANTHER" id="PTHR41313:SF1">
    <property type="entry name" value="DNA METHYLASE ADENINE-SPECIFIC DOMAIN-CONTAINING PROTEIN"/>
    <property type="match status" value="1"/>
</dbReference>
<accession>A0A0M6YDJ0</accession>
<keyword evidence="2" id="KW-0808">Transferase</keyword>
<feature type="coiled-coil region" evidence="1">
    <location>
        <begin position="912"/>
        <end position="939"/>
    </location>
</feature>
<dbReference type="InterPro" id="IPR052933">
    <property type="entry name" value="DNA_Protect_Modify"/>
</dbReference>
<keyword evidence="3" id="KW-1185">Reference proteome</keyword>
<sequence length="1725" mass="194343">MSANIEAIQLARRLSSEGKSPSSAELELLSRYTGWDDFLSIIGGMTFGEKQVFEKKFSDFLSDLRRLTSDEECNALMDRASAAWFTPPATVDAIAEAVRKAGVESNARFLILGGDHRYLGRLAGEYSDAKVTLQTRDPFLKAIATHLYPRAEILFCEPKRLKKPDDFYDVILDINDLSFETAAKTKSLKLLRPGGLMLSGASTAFLDDKMPNARGNVARYADLITAVRFPARTKAPTDFGYDLIAFRRRAPHLAPARFPDWQTYDEGKHSDWVEGDPILTGMNAFYRTNPNNLFGLQERIDGQHMENRLLLKIDPAQDAHELFSAFVAERMPEGIYVGRVVKQKPGLSPNAPAPAILPDGSLFLEDGELLIMSAGMAEPIQMKEISKRVVTRYVRIRDAYLELARLQDEGVMEGRDQARDDLNRQYDAFVRDFGPINLTEQTKRGTREPNYELFASDPYSSVVSALERYNPVTNLAQKSLIFSEDDRITPFVDDFSDPKSAIETSFSQYGFVDIESIAEATGRTPEETEFWLGDKAFLDPAVGRHMPDFVYLTGDIQAKTLEAEATAAFDPRMERNIVALRGALPPLKTKEQITATLGASWVPKEVTLHFLKENVTSTSAIVVDRVDGHIKFTGRKREKYAQTQWGLPAGNEREPDAPEIPYSEIVQAALNQQYYAAKTGKKDDKREFPYQSHLANAKARQLREIFAGNIANNVAPWWHKYETTIKAVEDAFNQRLRARPEKSVPEYQLRINGLPKYIRALDGSYVPFRLRSNQVDAARRYQQGENLLLHYGMGAGKTISIGAAMKAKRQSTTDFKALGVIPHSDTARSDFLDAHRQLDPTAKILLADKDAFGKKRLQVTLESIAYGDWDYVLVNHGQMTKIPNSPEMIEVSYNIKLMEYEELLEGLKGDERYRVRSRMDDLEKKRDRLMREAEKLQTDLPTFDKMRFSEFYVDEADVFKNIPLQTKHRHLKGLNLKPSKGGADFLTKTDYFNIANGNSGICLSTGTPISNSLMEIYVWTRILRPDLLNAMGTPTFDSWLRANAEITTEFEIGMDGQRMQPVERVRAFTNPEELYRTYNQFALVQGADQIKDVKIPAMPRGYQVVECQMSEAEWKFAKKIETRIDMVKSNGGWIYNENGEVVDGVFPIISDARKLAVDGRLLDPEIESNPEGKVSRLTETLGQVYLVQDKILRDDPTSTARGQCVFLNYGSSGKALTVRDENRDRDLLDTVEDGPSEEYLRYLYETNVSLYEDIRNKTIGLLTDHVADRDRCSADEAQARLRGEFSFWNEYANNGGAFEIDRRIGNLETRILMGPYTSMARGHNFHRFMSAVHLPEISNSAALMRQAIARVLRPGNFNEEIDAFIYGTRGSSDAFWMQKAEHKIRLAESFERGALLSMTGSIEDIGDTSPAAVELKAAIAGDNRVIERSRLESDFNSLKAEKVAYEKRVSENARILAETQARMEKLTLISEGFERQMAEIPQDQVLEDIRFRVPGLHAPILSPGLGIDFEGIGNMLKEHFLEKGAHDVGMIETNIAVAVHGPILIGATVRSYPSKTGRILDYRIYYSGKESKGYSAHTGSGWERLDAKTDPMEIVRQVFSSKEVLAGKINEIGNTISRLQTECDGYRKETEVQAWSKLSELSDLEAEIADLDHDLLHNPVTFRKPDGTVRQRSVIKDNHVELEYLNKDGVVCEYDGSALKGQGNVKSGIRVVRAESRNVEVGISR</sequence>
<gene>
    <name evidence="2" type="ORF">LAL4801_05769</name>
</gene>
<dbReference type="Proteomes" id="UP000048926">
    <property type="component" value="Unassembled WGS sequence"/>
</dbReference>
<dbReference type="Gene3D" id="3.40.50.300">
    <property type="entry name" value="P-loop containing nucleotide triphosphate hydrolases"/>
    <property type="match status" value="1"/>
</dbReference>
<dbReference type="EMBL" id="CXST01000006">
    <property type="protein sequence ID" value="CTQ47307.1"/>
    <property type="molecule type" value="Genomic_DNA"/>
</dbReference>
<name>A0A0M6YDJ0_9HYPH</name>